<dbReference type="GO" id="GO:0004640">
    <property type="term" value="F:phosphoribosylanthranilate isomerase activity"/>
    <property type="evidence" value="ECO:0007669"/>
    <property type="project" value="UniProtKB-UniRule"/>
</dbReference>
<dbReference type="EMBL" id="CP042266">
    <property type="protein sequence ID" value="QDY81477.1"/>
    <property type="molecule type" value="Genomic_DNA"/>
</dbReference>
<evidence type="ECO:0000256" key="4">
    <source>
        <dbReference type="ARBA" id="ARBA00022272"/>
    </source>
</evidence>
<dbReference type="OrthoDB" id="3692632at2"/>
<gene>
    <name evidence="9" type="primary">trpF</name>
    <name evidence="11" type="ORF">FQU76_00520</name>
    <name evidence="12" type="ORF">FQU76_33220</name>
</gene>
<dbReference type="Gene3D" id="3.20.20.70">
    <property type="entry name" value="Aldolase class I"/>
    <property type="match status" value="1"/>
</dbReference>
<comment type="catalytic activity">
    <reaction evidence="1 9">
        <text>N-(5-phospho-beta-D-ribosyl)anthranilate = 1-(2-carboxyphenylamino)-1-deoxy-D-ribulose 5-phosphate</text>
        <dbReference type="Rhea" id="RHEA:21540"/>
        <dbReference type="ChEBI" id="CHEBI:18277"/>
        <dbReference type="ChEBI" id="CHEBI:58613"/>
        <dbReference type="EC" id="5.3.1.24"/>
    </reaction>
</comment>
<dbReference type="KEGG" id="sqz:FQU76_00520"/>
<reference evidence="12 13" key="1">
    <citation type="submission" date="2019-07" db="EMBL/GenBank/DDBJ databases">
        <authorList>
            <person name="Zhu P."/>
        </authorList>
    </citation>
    <scope>NUCLEOTIDE SEQUENCE [LARGE SCALE GENOMIC DNA]</scope>
    <source>
        <strain evidence="12 13">SSL-25</strain>
    </source>
</reference>
<dbReference type="PANTHER" id="PTHR42894:SF1">
    <property type="entry name" value="N-(5'-PHOSPHORIBOSYL)ANTHRANILATE ISOMERASE"/>
    <property type="match status" value="1"/>
</dbReference>
<evidence type="ECO:0000256" key="5">
    <source>
        <dbReference type="ARBA" id="ARBA00022605"/>
    </source>
</evidence>
<dbReference type="SUPFAM" id="SSF51366">
    <property type="entry name" value="Ribulose-phoshate binding barrel"/>
    <property type="match status" value="1"/>
</dbReference>
<dbReference type="GO" id="GO:0000162">
    <property type="term" value="P:L-tryptophan biosynthetic process"/>
    <property type="evidence" value="ECO:0007669"/>
    <property type="project" value="UniProtKB-UniRule"/>
</dbReference>
<dbReference type="UniPathway" id="UPA00035">
    <property type="reaction ID" value="UER00042"/>
</dbReference>
<dbReference type="EMBL" id="CP042266">
    <property type="protein sequence ID" value="QDY80671.1"/>
    <property type="molecule type" value="Genomic_DNA"/>
</dbReference>
<evidence type="ECO:0000313" key="12">
    <source>
        <dbReference type="EMBL" id="QDY81477.1"/>
    </source>
</evidence>
<keyword evidence="6 9" id="KW-0822">Tryptophan biosynthesis</keyword>
<dbReference type="InterPro" id="IPR011060">
    <property type="entry name" value="RibuloseP-bd_barrel"/>
</dbReference>
<dbReference type="InterPro" id="IPR044643">
    <property type="entry name" value="TrpF_fam"/>
</dbReference>
<name>A0A5B8JIM0_9ACTN</name>
<evidence type="ECO:0000256" key="7">
    <source>
        <dbReference type="ARBA" id="ARBA00023141"/>
    </source>
</evidence>
<keyword evidence="8 9" id="KW-0413">Isomerase</keyword>
<accession>A0A5B8JIM0</accession>
<sequence length="234" mass="24150">MLLKVCGATSRRDIALLGAAGADLIGLWHGIPGGPADLTTGRLTALATACRTPGPAAARPAPEPVLVTFLHHPAAVLDAARTAGVRWLQLHGYQPPAVVAALKRGWPEVTVVKVLHVTGDTCAERPLLASYERAGTDVFLFDATSAEGRIGSTGVSLDPGVVLDLAEATTRPFLLAGGISAAGRPAYEEVAAHPRFSGVDVDTAARDAAGGFCAGRVAAIRRTWRAVPEVEEVA</sequence>
<dbReference type="InterPro" id="IPR001240">
    <property type="entry name" value="PRAI_dom"/>
</dbReference>
<keyword evidence="5 9" id="KW-0028">Amino-acid biosynthesis</keyword>
<evidence type="ECO:0000313" key="13">
    <source>
        <dbReference type="Proteomes" id="UP000320580"/>
    </source>
</evidence>
<dbReference type="Pfam" id="PF00697">
    <property type="entry name" value="PRAI"/>
    <property type="match status" value="1"/>
</dbReference>
<dbReference type="KEGG" id="sqz:FQU76_33220"/>
<dbReference type="AlphaFoldDB" id="A0A5B8JIM0"/>
<evidence type="ECO:0000259" key="10">
    <source>
        <dbReference type="Pfam" id="PF00697"/>
    </source>
</evidence>
<dbReference type="Proteomes" id="UP000320580">
    <property type="component" value="Chromosome"/>
</dbReference>
<evidence type="ECO:0000256" key="1">
    <source>
        <dbReference type="ARBA" id="ARBA00001164"/>
    </source>
</evidence>
<organism evidence="12 13">
    <name type="scientific">Streptomyces qinzhouensis</name>
    <dbReference type="NCBI Taxonomy" id="2599401"/>
    <lineage>
        <taxon>Bacteria</taxon>
        <taxon>Bacillati</taxon>
        <taxon>Actinomycetota</taxon>
        <taxon>Actinomycetes</taxon>
        <taxon>Kitasatosporales</taxon>
        <taxon>Streptomycetaceae</taxon>
        <taxon>Streptomyces</taxon>
    </lineage>
</organism>
<dbReference type="EC" id="5.3.1.24" evidence="3 9"/>
<evidence type="ECO:0000256" key="8">
    <source>
        <dbReference type="ARBA" id="ARBA00023235"/>
    </source>
</evidence>
<evidence type="ECO:0000256" key="6">
    <source>
        <dbReference type="ARBA" id="ARBA00022822"/>
    </source>
</evidence>
<comment type="similarity">
    <text evidence="9">Belongs to the TrpF family.</text>
</comment>
<evidence type="ECO:0000256" key="9">
    <source>
        <dbReference type="HAMAP-Rule" id="MF_00135"/>
    </source>
</evidence>
<proteinExistence type="inferred from homology"/>
<keyword evidence="13" id="KW-1185">Reference proteome</keyword>
<evidence type="ECO:0000256" key="3">
    <source>
        <dbReference type="ARBA" id="ARBA00012572"/>
    </source>
</evidence>
<feature type="domain" description="N-(5'phosphoribosyl) anthranilate isomerase (PRAI)" evidence="10">
    <location>
        <begin position="71"/>
        <end position="201"/>
    </location>
</feature>
<evidence type="ECO:0000256" key="2">
    <source>
        <dbReference type="ARBA" id="ARBA00004664"/>
    </source>
</evidence>
<keyword evidence="7 9" id="KW-0057">Aromatic amino acid biosynthesis</keyword>
<dbReference type="HAMAP" id="MF_00135">
    <property type="entry name" value="PRAI"/>
    <property type="match status" value="1"/>
</dbReference>
<evidence type="ECO:0000313" key="11">
    <source>
        <dbReference type="EMBL" id="QDY80671.1"/>
    </source>
</evidence>
<protein>
    <recommendedName>
        <fullName evidence="4 9">N-(5'-phosphoribosyl)anthranilate isomerase</fullName>
        <shortName evidence="9">PRAI</shortName>
        <ecNumber evidence="3 9">5.3.1.24</ecNumber>
    </recommendedName>
</protein>
<dbReference type="InterPro" id="IPR013785">
    <property type="entry name" value="Aldolase_TIM"/>
</dbReference>
<comment type="pathway">
    <text evidence="2 9">Amino-acid biosynthesis; L-tryptophan biosynthesis; L-tryptophan from chorismate: step 3/5.</text>
</comment>
<dbReference type="PANTHER" id="PTHR42894">
    <property type="entry name" value="N-(5'-PHOSPHORIBOSYL)ANTHRANILATE ISOMERASE"/>
    <property type="match status" value="1"/>
</dbReference>